<dbReference type="PANTHER" id="PTHR33186">
    <property type="entry name" value="OS10G0136150 PROTEIN-RELATED"/>
    <property type="match status" value="1"/>
</dbReference>
<dbReference type="EMBL" id="RWGY01000007">
    <property type="protein sequence ID" value="TVU40738.1"/>
    <property type="molecule type" value="Genomic_DNA"/>
</dbReference>
<protein>
    <submittedName>
        <fullName evidence="1">Uncharacterized protein</fullName>
    </submittedName>
</protein>
<evidence type="ECO:0000313" key="2">
    <source>
        <dbReference type="Proteomes" id="UP000324897"/>
    </source>
</evidence>
<accession>A0A5J9VXT8</accession>
<dbReference type="Proteomes" id="UP000324897">
    <property type="component" value="Chromosome 4"/>
</dbReference>
<proteinExistence type="predicted"/>
<dbReference type="Gramene" id="TVU40738">
    <property type="protein sequence ID" value="TVU40738"/>
    <property type="gene ID" value="EJB05_14213"/>
</dbReference>
<sequence>MGRCSALRMAVTTSAATEARIMWSLCGRLRHGLVGGGEHVTWASVYSSETGAWSAVTSITIENGLHVEIMKPSLLIGDTLYFYLAESGMLKFDLGGRTLSVIVDTPGMYGAIPMMAEDGRLGFVAVLDDSIYTWSWKAGAHDLAKGKLALP</sequence>
<reference evidence="1 2" key="1">
    <citation type="journal article" date="2019" name="Sci. Rep.">
        <title>A high-quality genome of Eragrostis curvula grass provides insights into Poaceae evolution and supports new strategies to enhance forage quality.</title>
        <authorList>
            <person name="Carballo J."/>
            <person name="Santos B.A.C.M."/>
            <person name="Zappacosta D."/>
            <person name="Garbus I."/>
            <person name="Selva J.P."/>
            <person name="Gallo C.A."/>
            <person name="Diaz A."/>
            <person name="Albertini E."/>
            <person name="Caccamo M."/>
            <person name="Echenique V."/>
        </authorList>
    </citation>
    <scope>NUCLEOTIDE SEQUENCE [LARGE SCALE GENOMIC DNA]</scope>
    <source>
        <strain evidence="2">cv. Victoria</strain>
        <tissue evidence="1">Leaf</tissue>
    </source>
</reference>
<gene>
    <name evidence="1" type="ORF">EJB05_14213</name>
</gene>
<evidence type="ECO:0000313" key="1">
    <source>
        <dbReference type="EMBL" id="TVU40738.1"/>
    </source>
</evidence>
<feature type="non-terminal residue" evidence="1">
    <location>
        <position position="1"/>
    </location>
</feature>
<dbReference type="PANTHER" id="PTHR33186:SF15">
    <property type="entry name" value="OS06G0249850 PROTEIN"/>
    <property type="match status" value="1"/>
</dbReference>
<name>A0A5J9VXT8_9POAL</name>
<dbReference type="AlphaFoldDB" id="A0A5J9VXT8"/>
<comment type="caution">
    <text evidence="1">The sequence shown here is derived from an EMBL/GenBank/DDBJ whole genome shotgun (WGS) entry which is preliminary data.</text>
</comment>
<organism evidence="1 2">
    <name type="scientific">Eragrostis curvula</name>
    <name type="common">weeping love grass</name>
    <dbReference type="NCBI Taxonomy" id="38414"/>
    <lineage>
        <taxon>Eukaryota</taxon>
        <taxon>Viridiplantae</taxon>
        <taxon>Streptophyta</taxon>
        <taxon>Embryophyta</taxon>
        <taxon>Tracheophyta</taxon>
        <taxon>Spermatophyta</taxon>
        <taxon>Magnoliopsida</taxon>
        <taxon>Liliopsida</taxon>
        <taxon>Poales</taxon>
        <taxon>Poaceae</taxon>
        <taxon>PACMAD clade</taxon>
        <taxon>Chloridoideae</taxon>
        <taxon>Eragrostideae</taxon>
        <taxon>Eragrostidinae</taxon>
        <taxon>Eragrostis</taxon>
    </lineage>
</organism>
<keyword evidence="2" id="KW-1185">Reference proteome</keyword>